<feature type="region of interest" description="Disordered" evidence="4">
    <location>
        <begin position="1"/>
        <end position="38"/>
    </location>
</feature>
<dbReference type="GO" id="GO:0006353">
    <property type="term" value="P:DNA-templated transcription termination"/>
    <property type="evidence" value="ECO:0007669"/>
    <property type="project" value="UniProtKB-KW"/>
</dbReference>
<feature type="compositionally biased region" description="Basic and acidic residues" evidence="4">
    <location>
        <begin position="137"/>
        <end position="149"/>
    </location>
</feature>
<evidence type="ECO:0000256" key="2">
    <source>
        <dbReference type="ARBA" id="ARBA00022472"/>
    </source>
</evidence>
<dbReference type="Gene3D" id="3.90.70.80">
    <property type="match status" value="1"/>
</dbReference>
<feature type="region of interest" description="Disordered" evidence="4">
    <location>
        <begin position="50"/>
        <end position="74"/>
    </location>
</feature>
<dbReference type="InterPro" id="IPR003323">
    <property type="entry name" value="OTU_dom"/>
</dbReference>
<dbReference type="EMBL" id="OIVN01000002">
    <property type="protein sequence ID" value="SPC72257.1"/>
    <property type="molecule type" value="Genomic_DNA"/>
</dbReference>
<dbReference type="Pfam" id="PF02338">
    <property type="entry name" value="OTU"/>
    <property type="match status" value="1"/>
</dbReference>
<reference evidence="6" key="1">
    <citation type="submission" date="2018-02" db="EMBL/GenBank/DDBJ databases">
        <authorList>
            <person name="Cohen D.B."/>
            <person name="Kent A.D."/>
        </authorList>
    </citation>
    <scope>NUCLEOTIDE SEQUENCE</scope>
</reference>
<dbReference type="InterPro" id="IPR038538">
    <property type="entry name" value="MTERF_sf"/>
</dbReference>
<comment type="similarity">
    <text evidence="1">Belongs to the mTERF family.</text>
</comment>
<dbReference type="CDD" id="cd22797">
    <property type="entry name" value="OTU_plant_OTU5-like"/>
    <property type="match status" value="1"/>
</dbReference>
<dbReference type="SUPFAM" id="SSF54001">
    <property type="entry name" value="Cysteine proteinases"/>
    <property type="match status" value="1"/>
</dbReference>
<evidence type="ECO:0000256" key="3">
    <source>
        <dbReference type="ARBA" id="ARBA00022946"/>
    </source>
</evidence>
<dbReference type="GO" id="GO:0003676">
    <property type="term" value="F:nucleic acid binding"/>
    <property type="evidence" value="ECO:0007669"/>
    <property type="project" value="InterPro"/>
</dbReference>
<feature type="compositionally biased region" description="Basic and acidic residues" evidence="4">
    <location>
        <begin position="20"/>
        <end position="32"/>
    </location>
</feature>
<evidence type="ECO:0000256" key="1">
    <source>
        <dbReference type="ARBA" id="ARBA00007692"/>
    </source>
</evidence>
<keyword evidence="2" id="KW-0805">Transcription regulation</keyword>
<name>A0A2N9E143_FAGSY</name>
<proteinExistence type="inferred from homology"/>
<keyword evidence="3" id="KW-0809">Transit peptide</keyword>
<dbReference type="InterPro" id="IPR003690">
    <property type="entry name" value="MTERF"/>
</dbReference>
<dbReference type="Pfam" id="PF02536">
    <property type="entry name" value="mTERF"/>
    <property type="match status" value="6"/>
</dbReference>
<dbReference type="PROSITE" id="PS50802">
    <property type="entry name" value="OTU"/>
    <property type="match status" value="1"/>
</dbReference>
<feature type="region of interest" description="Disordered" evidence="4">
    <location>
        <begin position="113"/>
        <end position="160"/>
    </location>
</feature>
<organism evidence="6">
    <name type="scientific">Fagus sylvatica</name>
    <name type="common">Beechnut</name>
    <dbReference type="NCBI Taxonomy" id="28930"/>
    <lineage>
        <taxon>Eukaryota</taxon>
        <taxon>Viridiplantae</taxon>
        <taxon>Streptophyta</taxon>
        <taxon>Embryophyta</taxon>
        <taxon>Tracheophyta</taxon>
        <taxon>Spermatophyta</taxon>
        <taxon>Magnoliopsida</taxon>
        <taxon>eudicotyledons</taxon>
        <taxon>Gunneridae</taxon>
        <taxon>Pentapetalae</taxon>
        <taxon>rosids</taxon>
        <taxon>fabids</taxon>
        <taxon>Fagales</taxon>
        <taxon>Fagaceae</taxon>
        <taxon>Fagus</taxon>
    </lineage>
</organism>
<feature type="compositionally biased region" description="Basic and acidic residues" evidence="4">
    <location>
        <begin position="50"/>
        <end position="68"/>
    </location>
</feature>
<keyword evidence="2" id="KW-0804">Transcription</keyword>
<evidence type="ECO:0000313" key="6">
    <source>
        <dbReference type="EMBL" id="SPC72257.1"/>
    </source>
</evidence>
<accession>A0A2N9E143</accession>
<dbReference type="PANTHER" id="PTHR13068:SF133">
    <property type="entry name" value="MITOCHONDRIAL TRANSCRIPTION TERMINATION FACTOR FAMILY PROTEIN"/>
    <property type="match status" value="1"/>
</dbReference>
<gene>
    <name evidence="6" type="ORF">FSB_LOCUS139</name>
</gene>
<dbReference type="PANTHER" id="PTHR13068">
    <property type="entry name" value="CGI-12 PROTEIN-RELATED"/>
    <property type="match status" value="1"/>
</dbReference>
<dbReference type="FunFam" id="3.90.70.80:FF:000014">
    <property type="entry name" value="Cysteine proteinases superfamily protein"/>
    <property type="match status" value="1"/>
</dbReference>
<evidence type="ECO:0000256" key="4">
    <source>
        <dbReference type="SAM" id="MobiDB-lite"/>
    </source>
</evidence>
<keyword evidence="2" id="KW-0806">Transcription termination</keyword>
<feature type="domain" description="OTU" evidence="5">
    <location>
        <begin position="174"/>
        <end position="379"/>
    </location>
</feature>
<evidence type="ECO:0000259" key="5">
    <source>
        <dbReference type="PROSITE" id="PS50802"/>
    </source>
</evidence>
<dbReference type="InterPro" id="IPR038765">
    <property type="entry name" value="Papain-like_cys_pep_sf"/>
</dbReference>
<protein>
    <recommendedName>
        <fullName evidence="5">OTU domain-containing protein</fullName>
    </recommendedName>
</protein>
<sequence>MEVTQEIEDKTSEAMSDNASQKKEETRDEMLARHRKEKLQLQNKEIELKKAAAKGSKAEQKAKKKQVEEEISQLSAKLKEKHAKELASLGYSVSDANGKGNLDNLVKAIAGVSVTSQPDQSKDSKPSKSAKRRGKRAQQEAEREQRIQEEQSNITSDRMVENEKLEGKLEPLGLAVNEIKPDGHCLYRAVENQLALLSGGSSPYTYQELREMVAAYMRKHSSDFIPFFLSDNVIEGDSDISVTDRFENYCKEVESTAAWGGQLELGALTHCLRKHIMIFSGSFPDVEMGKEYKSDGGNGSSNSSIMLSYHKHAFGLEQEQEDCFTVSYLINTCGLSPKSALLASRRVVHFENPERPDSVLNFLKENGFTKTHISKIVRLCPHVLLCDIENTLLPKIEFFRSKRASNSDHHSIVSSNPHLLGRSLNEYIIPSYDLLKSVLLVDEKVLRAFKHSAMINTANNMVPNVSLLRQLGVPHSVISSFLMNHPSVVFCNHTRFVGAVNEVKEMGFDPLKTSFVQAIHVFSIMRQPMLESKLELYNKWGWSKEVALLAFKKQPLCMLLSEEKMTKAMDFLVDKMGCLSADIARNPSVISLSLEKRIIPRFSVINILLAKGLVKNDLSLSTFLLPSESRFLQKYVIKFQDDLPQLLNVYRGKMDLLELGSQSEKVSGAEQLTTQLGFLHQNAFFIVKSFASIKLSDSAQQLQQEQEHCFTASYLINTCGLSPKSALLASKRVAHFENPEKPDSVLNLLKQNGFTKTHISKIVRLCPQVLLCDIENTLLPKIEFFRSKRASNSDLHTIVSSNPHLLGRSLNEYIIPSYDLLKSVLLIDEKVLRAFKHSAMVNISNNMVPNVSLLRQLGVPHSVISSFLMNHPSVAFCNHTRFVGAVNEVKEMGFDPLKTTFVIAIHVFSIIRQPMLESKLKLYKKWGWSKEVALLAFKKQPLCMLLSEEKITKAMNFLVNKMGYPSADIARQPTVIFFSLEKRIIPRCSVIQILLAKGLVKNDLSLSTFLLPGESCFLEKYVIKFEDDLPQLLNVYRGKMDLLELGSQSEKMLTLKFSDLITDSSVIYWSPHCYCTELNFCLLKSTQAYNIHLSYLINTCGLSPKSALLASRRVAHFENPEKPDSVLNLLNENGFTKTHISKIVRLCPQVLLCDIENTLLPKIEFFRSKRASNSDLHTIVSSNPHLLGRSLNEYIIPSYDLLKSVLLVDEKVLRAFKHSAMVNIANNMLPNVSLLRELGVPHYVISSFLMNNPRTAFSNHTKFVGAVNEVKEMGFDPLKTTFVIAIHVFSIIRQPMLESKLEFYKKWGWSKEVALLAFKKQPICMLLSEEKITKAMNFLVNKMGYPSADIARHPTVIFFSLEKRIIPRCSVIQILKAKGLVKFDLCPASFMLPSDKCFLEKYVIKFQDDVPQLLNIYQVSYLINTCGLSPKYALLASKRAHFENPERPDSVLNFLKENGFTKTHISKIARMCPRVLLSDPENTLLPKIEFFRSKGTSSSDLTTILSSNPHLWKRSLNKYIIPSYDFLKTVLLVDQKVLKALQRSVGADIANNMAPNVSLLRELGVPHYVISSFLMNNPRTAFSKHTKFVEAVNKVKEMGFDPLKNAFVVAIQVVSIIRQPMPESKLELYKRWGWSKDVALSAFKRQPHCMLLSEEKITKVMDFFQNKMGFSSVDIARYPLVLSFSLEKRIIPRCSVIQILLARDDVPQLRDVYWGKTDILELGSQSEKVSGA</sequence>
<dbReference type="Gene3D" id="1.25.70.10">
    <property type="entry name" value="Transcription termination factor 3, mitochondrial"/>
    <property type="match status" value="5"/>
</dbReference>
<dbReference type="FunFam" id="1.25.70.10:FF:000001">
    <property type="entry name" value="Mitochondrial transcription termination factor-like"/>
    <property type="match status" value="4"/>
</dbReference>
<dbReference type="SMART" id="SM00733">
    <property type="entry name" value="Mterf"/>
    <property type="match status" value="25"/>
</dbReference>